<evidence type="ECO:0000313" key="10">
    <source>
        <dbReference type="Proteomes" id="UP001157418"/>
    </source>
</evidence>
<dbReference type="PANTHER" id="PTHR24298">
    <property type="entry name" value="FLAVONOID 3'-MONOOXYGENASE-RELATED"/>
    <property type="match status" value="1"/>
</dbReference>
<name>A0AAU9LY14_9ASTR</name>
<evidence type="ECO:0000256" key="7">
    <source>
        <dbReference type="PIRSR" id="PIRSR602403-1"/>
    </source>
</evidence>
<dbReference type="GO" id="GO:0016020">
    <property type="term" value="C:membrane"/>
    <property type="evidence" value="ECO:0007669"/>
    <property type="project" value="UniProtKB-SubCell"/>
</dbReference>
<keyword evidence="10" id="KW-1185">Reference proteome</keyword>
<dbReference type="GO" id="GO:0005506">
    <property type="term" value="F:iron ion binding"/>
    <property type="evidence" value="ECO:0007669"/>
    <property type="project" value="InterPro"/>
</dbReference>
<dbReference type="PANTHER" id="PTHR24298:SF800">
    <property type="entry name" value="CYTOCHROME P450 89A2-RELATED"/>
    <property type="match status" value="1"/>
</dbReference>
<reference evidence="9 10" key="1">
    <citation type="submission" date="2022-01" db="EMBL/GenBank/DDBJ databases">
        <authorList>
            <person name="Xiong W."/>
            <person name="Schranz E."/>
        </authorList>
    </citation>
    <scope>NUCLEOTIDE SEQUENCE [LARGE SCALE GENOMIC DNA]</scope>
</reference>
<evidence type="ECO:0000256" key="4">
    <source>
        <dbReference type="ARBA" id="ARBA00022989"/>
    </source>
</evidence>
<evidence type="ECO:0000256" key="5">
    <source>
        <dbReference type="ARBA" id="ARBA00023004"/>
    </source>
</evidence>
<dbReference type="InterPro" id="IPR001128">
    <property type="entry name" value="Cyt_P450"/>
</dbReference>
<evidence type="ECO:0000256" key="3">
    <source>
        <dbReference type="ARBA" id="ARBA00022723"/>
    </source>
</evidence>
<comment type="similarity">
    <text evidence="8">Belongs to the cytochrome P450 family.</text>
</comment>
<dbReference type="InterPro" id="IPR017972">
    <property type="entry name" value="Cyt_P450_CS"/>
</dbReference>
<keyword evidence="8" id="KW-0503">Monooxygenase</keyword>
<dbReference type="SUPFAM" id="SSF48264">
    <property type="entry name" value="Cytochrome P450"/>
    <property type="match status" value="1"/>
</dbReference>
<sequence length="106" mass="12109">MGLDPKVWEDPMEFKPERFLVNNGVFDITGRKGIKMMPFGAGKRMCPAYTLGLLHLEYSVANLIWYFNWTPPDGHDVDLTEKAEFTIVMMNPLQAKISARTDKITT</sequence>
<dbReference type="GO" id="GO:0016709">
    <property type="term" value="F:oxidoreductase activity, acting on paired donors, with incorporation or reduction of molecular oxygen, NAD(P)H as one donor, and incorporation of one atom of oxygen"/>
    <property type="evidence" value="ECO:0007669"/>
    <property type="project" value="TreeGrafter"/>
</dbReference>
<dbReference type="PRINTS" id="PR00465">
    <property type="entry name" value="EP450IV"/>
</dbReference>
<dbReference type="InterPro" id="IPR002403">
    <property type="entry name" value="Cyt_P450_E_grp-IV"/>
</dbReference>
<dbReference type="Gene3D" id="1.10.630.10">
    <property type="entry name" value="Cytochrome P450"/>
    <property type="match status" value="1"/>
</dbReference>
<keyword evidence="5 7" id="KW-0408">Iron</keyword>
<dbReference type="Pfam" id="PF00067">
    <property type="entry name" value="p450"/>
    <property type="match status" value="1"/>
</dbReference>
<evidence type="ECO:0000256" key="2">
    <source>
        <dbReference type="ARBA" id="ARBA00022692"/>
    </source>
</evidence>
<proteinExistence type="inferred from homology"/>
<dbReference type="GO" id="GO:0020037">
    <property type="term" value="F:heme binding"/>
    <property type="evidence" value="ECO:0007669"/>
    <property type="project" value="InterPro"/>
</dbReference>
<dbReference type="EMBL" id="CAKMRJ010000002">
    <property type="protein sequence ID" value="CAH1416689.1"/>
    <property type="molecule type" value="Genomic_DNA"/>
</dbReference>
<keyword evidence="7 8" id="KW-0349">Heme</keyword>
<accession>A0AAU9LY14</accession>
<comment type="caution">
    <text evidence="9">The sequence shown here is derived from an EMBL/GenBank/DDBJ whole genome shotgun (WGS) entry which is preliminary data.</text>
</comment>
<comment type="subcellular location">
    <subcellularLocation>
        <location evidence="1">Membrane</location>
        <topology evidence="1">Single-pass membrane protein</topology>
    </subcellularLocation>
</comment>
<evidence type="ECO:0000256" key="1">
    <source>
        <dbReference type="ARBA" id="ARBA00004167"/>
    </source>
</evidence>
<dbReference type="PROSITE" id="PS00086">
    <property type="entry name" value="CYTOCHROME_P450"/>
    <property type="match status" value="1"/>
</dbReference>
<keyword evidence="4" id="KW-1133">Transmembrane helix</keyword>
<protein>
    <recommendedName>
        <fullName evidence="11">Cytochrome P450</fullName>
    </recommendedName>
</protein>
<evidence type="ECO:0000313" key="9">
    <source>
        <dbReference type="EMBL" id="CAH1416689.1"/>
    </source>
</evidence>
<dbReference type="InterPro" id="IPR051103">
    <property type="entry name" value="Plant_metabolite_P450s"/>
</dbReference>
<dbReference type="AlphaFoldDB" id="A0AAU9LY14"/>
<evidence type="ECO:0008006" key="11">
    <source>
        <dbReference type="Google" id="ProtNLM"/>
    </source>
</evidence>
<keyword evidence="6" id="KW-0472">Membrane</keyword>
<keyword evidence="2" id="KW-0812">Transmembrane</keyword>
<gene>
    <name evidence="9" type="ORF">LVIROSA_LOCUS4438</name>
</gene>
<keyword evidence="3 7" id="KW-0479">Metal-binding</keyword>
<evidence type="ECO:0000256" key="8">
    <source>
        <dbReference type="RuleBase" id="RU000461"/>
    </source>
</evidence>
<keyword evidence="8" id="KW-0560">Oxidoreductase</keyword>
<dbReference type="InterPro" id="IPR036396">
    <property type="entry name" value="Cyt_P450_sf"/>
</dbReference>
<dbReference type="Proteomes" id="UP001157418">
    <property type="component" value="Unassembled WGS sequence"/>
</dbReference>
<organism evidence="9 10">
    <name type="scientific">Lactuca virosa</name>
    <dbReference type="NCBI Taxonomy" id="75947"/>
    <lineage>
        <taxon>Eukaryota</taxon>
        <taxon>Viridiplantae</taxon>
        <taxon>Streptophyta</taxon>
        <taxon>Embryophyta</taxon>
        <taxon>Tracheophyta</taxon>
        <taxon>Spermatophyta</taxon>
        <taxon>Magnoliopsida</taxon>
        <taxon>eudicotyledons</taxon>
        <taxon>Gunneridae</taxon>
        <taxon>Pentapetalae</taxon>
        <taxon>asterids</taxon>
        <taxon>campanulids</taxon>
        <taxon>Asterales</taxon>
        <taxon>Asteraceae</taxon>
        <taxon>Cichorioideae</taxon>
        <taxon>Cichorieae</taxon>
        <taxon>Lactucinae</taxon>
        <taxon>Lactuca</taxon>
    </lineage>
</organism>
<evidence type="ECO:0000256" key="6">
    <source>
        <dbReference type="ARBA" id="ARBA00023136"/>
    </source>
</evidence>
<comment type="cofactor">
    <cofactor evidence="7">
        <name>heme</name>
        <dbReference type="ChEBI" id="CHEBI:30413"/>
    </cofactor>
</comment>
<feature type="binding site" description="axial binding residue" evidence="7">
    <location>
        <position position="46"/>
    </location>
    <ligand>
        <name>heme</name>
        <dbReference type="ChEBI" id="CHEBI:30413"/>
    </ligand>
    <ligandPart>
        <name>Fe</name>
        <dbReference type="ChEBI" id="CHEBI:18248"/>
    </ligandPart>
</feature>